<proteinExistence type="predicted"/>
<reference evidence="1 2" key="1">
    <citation type="submission" date="2021-03" db="EMBL/GenBank/DDBJ databases">
        <title>The first data on the complete genome of the tetrodotoxin-producing bacterium.</title>
        <authorList>
            <person name="Melnikova D.I."/>
            <person name="Nijland R."/>
            <person name="Magarlamov T.Y."/>
        </authorList>
    </citation>
    <scope>NUCLEOTIDE SEQUENCE [LARGE SCALE GENOMIC DNA]</scope>
    <source>
        <strain evidence="1 2">1839</strain>
    </source>
</reference>
<dbReference type="SUPFAM" id="SSF52833">
    <property type="entry name" value="Thioredoxin-like"/>
    <property type="match status" value="1"/>
</dbReference>
<gene>
    <name evidence="1" type="ORF">J1899_04065</name>
</gene>
<dbReference type="Pfam" id="PF13911">
    <property type="entry name" value="AhpC-TSA_2"/>
    <property type="match status" value="1"/>
</dbReference>
<dbReference type="InterPro" id="IPR032801">
    <property type="entry name" value="PXL2A/B/C"/>
</dbReference>
<evidence type="ECO:0000313" key="2">
    <source>
        <dbReference type="Proteomes" id="UP000679247"/>
    </source>
</evidence>
<organism evidence="1 2">
    <name type="scientific">Cytobacillus gottheilii</name>
    <dbReference type="NCBI Taxonomy" id="859144"/>
    <lineage>
        <taxon>Bacteria</taxon>
        <taxon>Bacillati</taxon>
        <taxon>Bacillota</taxon>
        <taxon>Bacilli</taxon>
        <taxon>Bacillales</taxon>
        <taxon>Bacillaceae</taxon>
        <taxon>Cytobacillus</taxon>
    </lineage>
</organism>
<keyword evidence="2" id="KW-1185">Reference proteome</keyword>
<protein>
    <submittedName>
        <fullName evidence="1">AhpC/TSA family protein</fullName>
    </submittedName>
</protein>
<dbReference type="EMBL" id="CP071709">
    <property type="protein sequence ID" value="QVY62290.1"/>
    <property type="molecule type" value="Genomic_DNA"/>
</dbReference>
<evidence type="ECO:0000313" key="1">
    <source>
        <dbReference type="EMBL" id="QVY62290.1"/>
    </source>
</evidence>
<sequence>MREHYDEFSKRGYQLIVIAPSKGSFINMFLKEFGPYPFPILGDPARVAYKGMGHKTMPKWKLLSKAAFGFVTGKVKGFVPEDEKQKKFVMESMKTQDVYIQGGTWVYSSSGKVLWNHIDESPENHAPLAKIMEIMDKHK</sequence>
<dbReference type="InterPro" id="IPR036249">
    <property type="entry name" value="Thioredoxin-like_sf"/>
</dbReference>
<dbReference type="Proteomes" id="UP000679247">
    <property type="component" value="Chromosome"/>
</dbReference>
<dbReference type="Gene3D" id="3.40.30.10">
    <property type="entry name" value="Glutaredoxin"/>
    <property type="match status" value="1"/>
</dbReference>
<name>A0ABX8FE53_9BACI</name>
<accession>A0ABX8FE53</accession>